<dbReference type="EC" id="1.3.1.14" evidence="8"/>
<reference evidence="8 9" key="1">
    <citation type="submission" date="2023-07" db="EMBL/GenBank/DDBJ databases">
        <title>Genomic Encyclopedia of Type Strains, Phase IV (KMG-IV): sequencing the most valuable type-strain genomes for metagenomic binning, comparative biology and taxonomic classification.</title>
        <authorList>
            <person name="Goeker M."/>
        </authorList>
    </citation>
    <scope>NUCLEOTIDE SEQUENCE [LARGE SCALE GENOMIC DNA]</scope>
    <source>
        <strain evidence="8 9">DSM 19619</strain>
    </source>
</reference>
<dbReference type="InterPro" id="IPR050074">
    <property type="entry name" value="DHO_dehydrogenase"/>
</dbReference>
<accession>A0ABU0J6B8</accession>
<keyword evidence="5" id="KW-0665">Pyrimidine biosynthesis</keyword>
<dbReference type="RefSeq" id="WP_307272893.1">
    <property type="nucleotide sequence ID" value="NZ_JAUSVX010000004.1"/>
</dbReference>
<dbReference type="PANTHER" id="PTHR48109">
    <property type="entry name" value="DIHYDROOROTATE DEHYDROGENASE (QUINONE), MITOCHONDRIAL-RELATED"/>
    <property type="match status" value="1"/>
</dbReference>
<dbReference type="PANTHER" id="PTHR48109:SF3">
    <property type="entry name" value="SLL0744 PROTEIN"/>
    <property type="match status" value="1"/>
</dbReference>
<dbReference type="SUPFAM" id="SSF51395">
    <property type="entry name" value="FMN-linked oxidoreductases"/>
    <property type="match status" value="1"/>
</dbReference>
<keyword evidence="4" id="KW-0288">FMN</keyword>
<evidence type="ECO:0000256" key="2">
    <source>
        <dbReference type="ARBA" id="ARBA00004725"/>
    </source>
</evidence>
<keyword evidence="3" id="KW-0285">Flavoprotein</keyword>
<comment type="caution">
    <text evidence="8">The sequence shown here is derived from an EMBL/GenBank/DDBJ whole genome shotgun (WGS) entry which is preliminary data.</text>
</comment>
<keyword evidence="9" id="KW-1185">Reference proteome</keyword>
<evidence type="ECO:0000256" key="6">
    <source>
        <dbReference type="ARBA" id="ARBA00023002"/>
    </source>
</evidence>
<evidence type="ECO:0000259" key="7">
    <source>
        <dbReference type="Pfam" id="PF01180"/>
    </source>
</evidence>
<protein>
    <submittedName>
        <fullName evidence="8">Dihydroorotate dehydrogenase (NAD+) catalytic subunit</fullName>
        <ecNumber evidence="8">1.3.1.14</ecNumber>
    </submittedName>
</protein>
<comment type="pathway">
    <text evidence="2">Pyrimidine metabolism; UMP biosynthesis via de novo pathway.</text>
</comment>
<dbReference type="EMBL" id="JAUSVX010000004">
    <property type="protein sequence ID" value="MDQ0469810.1"/>
    <property type="molecule type" value="Genomic_DNA"/>
</dbReference>
<evidence type="ECO:0000256" key="3">
    <source>
        <dbReference type="ARBA" id="ARBA00022630"/>
    </source>
</evidence>
<evidence type="ECO:0000256" key="4">
    <source>
        <dbReference type="ARBA" id="ARBA00022643"/>
    </source>
</evidence>
<evidence type="ECO:0000313" key="9">
    <source>
        <dbReference type="Proteomes" id="UP001242480"/>
    </source>
</evidence>
<name>A0ABU0J6B8_9HYPH</name>
<dbReference type="Gene3D" id="3.20.20.70">
    <property type="entry name" value="Aldolase class I"/>
    <property type="match status" value="1"/>
</dbReference>
<evidence type="ECO:0000256" key="1">
    <source>
        <dbReference type="ARBA" id="ARBA00001917"/>
    </source>
</evidence>
<comment type="cofactor">
    <cofactor evidence="1">
        <name>FMN</name>
        <dbReference type="ChEBI" id="CHEBI:58210"/>
    </cofactor>
</comment>
<dbReference type="GO" id="GO:0004589">
    <property type="term" value="F:dihydroorotate dehydrogenase (NAD+) activity"/>
    <property type="evidence" value="ECO:0007669"/>
    <property type="project" value="UniProtKB-EC"/>
</dbReference>
<organism evidence="8 9">
    <name type="scientific">Labrys wisconsinensis</name>
    <dbReference type="NCBI Taxonomy" id="425677"/>
    <lineage>
        <taxon>Bacteria</taxon>
        <taxon>Pseudomonadati</taxon>
        <taxon>Pseudomonadota</taxon>
        <taxon>Alphaproteobacteria</taxon>
        <taxon>Hyphomicrobiales</taxon>
        <taxon>Xanthobacteraceae</taxon>
        <taxon>Labrys</taxon>
    </lineage>
</organism>
<evidence type="ECO:0000313" key="8">
    <source>
        <dbReference type="EMBL" id="MDQ0469810.1"/>
    </source>
</evidence>
<dbReference type="InterPro" id="IPR005720">
    <property type="entry name" value="Dihydroorotate_DH_cat"/>
</dbReference>
<sequence>MTARLQTRIGAVRLKNPLIAAAGEHLIDLAGVEAAIRAGAGAVVVKSTNESDAARDQLQRAEYVALDADWRPVPWDASAPREVTLASRSGLTPLPFEAWLDQCRRADALARRHDCVLVASLILGALEPALAMARQVEAAGLRVLEFNIGTPYASQAAAGAVSTELSPERVGTIVAAVRAAVSLPLWIKLTGQSERVPELADAAFAAGADSVVMAGRLLGLVPDLDTMAPMLGTSLAVGGFWNLPLTCQWLALTRARLGRERPLIGINGAQDGRDMARMLLAGASAVGFASAVMLRGYEVIGRSLGELDAYLAGKGLTAEALVGRAADARRTFADMPLRRDHWRGFVPVPTPAQEETPS</sequence>
<proteinExistence type="predicted"/>
<keyword evidence="6 8" id="KW-0560">Oxidoreductase</keyword>
<feature type="domain" description="Dihydroorotate dehydrogenase catalytic" evidence="7">
    <location>
        <begin position="130"/>
        <end position="309"/>
    </location>
</feature>
<dbReference type="InterPro" id="IPR013785">
    <property type="entry name" value="Aldolase_TIM"/>
</dbReference>
<dbReference type="Proteomes" id="UP001242480">
    <property type="component" value="Unassembled WGS sequence"/>
</dbReference>
<gene>
    <name evidence="8" type="ORF">QO011_002826</name>
</gene>
<evidence type="ECO:0000256" key="5">
    <source>
        <dbReference type="ARBA" id="ARBA00022975"/>
    </source>
</evidence>
<dbReference type="Pfam" id="PF01180">
    <property type="entry name" value="DHO_dh"/>
    <property type="match status" value="1"/>
</dbReference>